<organism evidence="5 6">
    <name type="scientific">Phytophthora infestans</name>
    <name type="common">Potato late blight agent</name>
    <name type="synonym">Botrytis infestans</name>
    <dbReference type="NCBI Taxonomy" id="4787"/>
    <lineage>
        <taxon>Eukaryota</taxon>
        <taxon>Sar</taxon>
        <taxon>Stramenopiles</taxon>
        <taxon>Oomycota</taxon>
        <taxon>Peronosporomycetes</taxon>
        <taxon>Peronosporales</taxon>
        <taxon>Peronosporaceae</taxon>
        <taxon>Phytophthora</taxon>
    </lineage>
</organism>
<dbReference type="InterPro" id="IPR050198">
    <property type="entry name" value="Non-receptor_tyrosine_kinases"/>
</dbReference>
<dbReference type="InterPro" id="IPR008271">
    <property type="entry name" value="Ser/Thr_kinase_AS"/>
</dbReference>
<evidence type="ECO:0000256" key="3">
    <source>
        <dbReference type="SAM" id="MobiDB-lite"/>
    </source>
</evidence>
<dbReference type="Gene3D" id="1.10.510.10">
    <property type="entry name" value="Transferase(Phosphotransferase) domain 1"/>
    <property type="match status" value="1"/>
</dbReference>
<dbReference type="SMART" id="SM00220">
    <property type="entry name" value="S_TKc"/>
    <property type="match status" value="1"/>
</dbReference>
<protein>
    <submittedName>
        <fullName evidence="5">Protein tyrosine kinase</fullName>
    </submittedName>
</protein>
<accession>A0A8S9UIQ4</accession>
<evidence type="ECO:0000256" key="1">
    <source>
        <dbReference type="ARBA" id="ARBA00022741"/>
    </source>
</evidence>
<dbReference type="AlphaFoldDB" id="A0A8S9UIQ4"/>
<dbReference type="Pfam" id="PF07714">
    <property type="entry name" value="PK_Tyr_Ser-Thr"/>
    <property type="match status" value="1"/>
</dbReference>
<sequence length="334" mass="37372">MSGVCSLVATFVVPGVGGIIVNALGNIIELCQELEENEKMCTAVYKRLQFVSEELSKISDEEAMRQNRVLFIRSRNSSRNGQMEARMGRGSTQTGANAAEHRRRIHADMQNKENNLVESLAMLKYEMTHKKAQNSMATLAMMKRTFNKITRTSGAKVPAVPDWFISSDDVGFDANDQFDCGSYGSVTRGTWGKGAKVVIKSLLMDDEQAKESFFKEVQVWRNLNNPHVVELFGACHVSTPAFFVCEDAIHGNFADHFMQDKSTIWRLFHQAAVGLDYIHSQKVVHEDLKCNNILIGADDNAKICDFGFSYIRSQSVGLSKKAQTDTVRWKAPNV</sequence>
<feature type="region of interest" description="Disordered" evidence="3">
    <location>
        <begin position="80"/>
        <end position="99"/>
    </location>
</feature>
<evidence type="ECO:0000313" key="6">
    <source>
        <dbReference type="Proteomes" id="UP000704712"/>
    </source>
</evidence>
<dbReference type="GO" id="GO:0004672">
    <property type="term" value="F:protein kinase activity"/>
    <property type="evidence" value="ECO:0007669"/>
    <property type="project" value="InterPro"/>
</dbReference>
<keyword evidence="5" id="KW-0418">Kinase</keyword>
<dbReference type="InterPro" id="IPR001245">
    <property type="entry name" value="Ser-Thr/Tyr_kinase_cat_dom"/>
</dbReference>
<evidence type="ECO:0000256" key="2">
    <source>
        <dbReference type="ARBA" id="ARBA00022840"/>
    </source>
</evidence>
<gene>
    <name evidence="5" type="ORF">GN958_ATG10153</name>
</gene>
<keyword evidence="1" id="KW-0547">Nucleotide-binding</keyword>
<dbReference type="Proteomes" id="UP000704712">
    <property type="component" value="Unassembled WGS sequence"/>
</dbReference>
<dbReference type="InterPro" id="IPR011009">
    <property type="entry name" value="Kinase-like_dom_sf"/>
</dbReference>
<keyword evidence="5" id="KW-0808">Transferase</keyword>
<reference evidence="5" key="1">
    <citation type="submission" date="2020-03" db="EMBL/GenBank/DDBJ databases">
        <title>Hybrid Assembly of Korean Phytophthora infestans isolates.</title>
        <authorList>
            <person name="Prokchorchik M."/>
            <person name="Lee Y."/>
            <person name="Seo J."/>
            <person name="Cho J.-H."/>
            <person name="Park Y.-E."/>
            <person name="Jang D.-C."/>
            <person name="Im J.-S."/>
            <person name="Choi J.-G."/>
            <person name="Park H.-J."/>
            <person name="Lee G.-B."/>
            <person name="Lee Y.-G."/>
            <person name="Hong S.-Y."/>
            <person name="Cho K."/>
            <person name="Sohn K.H."/>
        </authorList>
    </citation>
    <scope>NUCLEOTIDE SEQUENCE</scope>
    <source>
        <strain evidence="5">KR_2_A2</strain>
    </source>
</reference>
<comment type="caution">
    <text evidence="5">The sequence shown here is derived from an EMBL/GenBank/DDBJ whole genome shotgun (WGS) entry which is preliminary data.</text>
</comment>
<dbReference type="PANTHER" id="PTHR24418">
    <property type="entry name" value="TYROSINE-PROTEIN KINASE"/>
    <property type="match status" value="1"/>
</dbReference>
<dbReference type="GO" id="GO:0005524">
    <property type="term" value="F:ATP binding"/>
    <property type="evidence" value="ECO:0007669"/>
    <property type="project" value="UniProtKB-KW"/>
</dbReference>
<dbReference type="PROSITE" id="PS50011">
    <property type="entry name" value="PROTEIN_KINASE_DOM"/>
    <property type="match status" value="1"/>
</dbReference>
<evidence type="ECO:0000313" key="5">
    <source>
        <dbReference type="EMBL" id="KAF4140661.1"/>
    </source>
</evidence>
<dbReference type="EMBL" id="JAACNO010001428">
    <property type="protein sequence ID" value="KAF4140661.1"/>
    <property type="molecule type" value="Genomic_DNA"/>
</dbReference>
<proteinExistence type="predicted"/>
<feature type="domain" description="Protein kinase" evidence="4">
    <location>
        <begin position="172"/>
        <end position="334"/>
    </location>
</feature>
<dbReference type="InterPro" id="IPR000719">
    <property type="entry name" value="Prot_kinase_dom"/>
</dbReference>
<dbReference type="PROSITE" id="PS00108">
    <property type="entry name" value="PROTEIN_KINASE_ST"/>
    <property type="match status" value="1"/>
</dbReference>
<name>A0A8S9UIQ4_PHYIN</name>
<evidence type="ECO:0000259" key="4">
    <source>
        <dbReference type="PROSITE" id="PS50011"/>
    </source>
</evidence>
<dbReference type="SUPFAM" id="SSF56112">
    <property type="entry name" value="Protein kinase-like (PK-like)"/>
    <property type="match status" value="1"/>
</dbReference>
<keyword evidence="2" id="KW-0067">ATP-binding</keyword>